<dbReference type="PATRIC" id="fig|838561.3.peg.670"/>
<name>W0GL76_9MOLU</name>
<evidence type="ECO:0000313" key="1">
    <source>
        <dbReference type="EMBL" id="AHI58033.1"/>
    </source>
</evidence>
<organism evidence="1 2">
    <name type="scientific">Spiroplasma mirum ATCC 29335</name>
    <dbReference type="NCBI Taxonomy" id="838561"/>
    <lineage>
        <taxon>Bacteria</taxon>
        <taxon>Bacillati</taxon>
        <taxon>Mycoplasmatota</taxon>
        <taxon>Mollicutes</taxon>
        <taxon>Entomoplasmatales</taxon>
        <taxon>Spiroplasmataceae</taxon>
        <taxon>Spiroplasma</taxon>
    </lineage>
</organism>
<reference evidence="1 2" key="1">
    <citation type="submission" date="2013-09" db="EMBL/GenBank/DDBJ databases">
        <title>Complete genome sequence of Spiroplasma mirum suckling mouse cataract agent.</title>
        <authorList>
            <person name="Landry C.A."/>
            <person name="Bastian F.O."/>
            <person name="Thune R.L."/>
        </authorList>
    </citation>
    <scope>NUCLEOTIDE SEQUENCE [LARGE SCALE GENOMIC DNA]</scope>
    <source>
        <strain evidence="1 2">SMCA</strain>
    </source>
</reference>
<dbReference type="HOGENOM" id="CLU_1427195_0_0_14"/>
<protein>
    <submittedName>
        <fullName evidence="1">Uncharacterized protein</fullName>
    </submittedName>
</protein>
<dbReference type="KEGG" id="smir:SMM_0585"/>
<gene>
    <name evidence="1" type="ORF">P344_03455</name>
</gene>
<accession>W0GL76</accession>
<keyword evidence="2" id="KW-1185">Reference proteome</keyword>
<dbReference type="EMBL" id="CP006720">
    <property type="protein sequence ID" value="AHI58033.1"/>
    <property type="molecule type" value="Genomic_DNA"/>
</dbReference>
<sequence length="190" mass="21536">MNVLDPKTATKNEISNVYKKSVLSEIKKINDSLTENDFEINPYFDGKNDINLIGNSNNFILNIKGKNNAEGEKIFNIHLNKFNLQNLSDVINDDVDDPTEFKVKDPKNVVKDEIINALQPQIIKSVDDDLKETIKDSDYEVIIKKPDFNTQARYDISVPTEVIISLNGKNWLVGNSTNDIHIQMPSATKK</sequence>
<dbReference type="AlphaFoldDB" id="W0GL76"/>
<dbReference type="STRING" id="838561.P344_03455"/>
<dbReference type="Proteomes" id="UP000019260">
    <property type="component" value="Chromosome"/>
</dbReference>
<proteinExistence type="predicted"/>
<evidence type="ECO:0000313" key="2">
    <source>
        <dbReference type="Proteomes" id="UP000019260"/>
    </source>
</evidence>
<dbReference type="KEGG" id="smia:P344_03455"/>